<organism evidence="2">
    <name type="scientific">Escherichia coli</name>
    <dbReference type="NCBI Taxonomy" id="562"/>
    <lineage>
        <taxon>Bacteria</taxon>
        <taxon>Pseudomonadati</taxon>
        <taxon>Pseudomonadota</taxon>
        <taxon>Gammaproteobacteria</taxon>
        <taxon>Enterobacterales</taxon>
        <taxon>Enterobacteriaceae</taxon>
        <taxon>Escherichia</taxon>
    </lineage>
</organism>
<feature type="non-terminal residue" evidence="2">
    <location>
        <position position="1"/>
    </location>
</feature>
<name>A0A6C9EI76_ECOLX</name>
<evidence type="ECO:0000256" key="1">
    <source>
        <dbReference type="ARBA" id="ARBA00004196"/>
    </source>
</evidence>
<dbReference type="EMBL" id="WKYP01000275">
    <property type="protein sequence ID" value="MSD82550.1"/>
    <property type="molecule type" value="Genomic_DNA"/>
</dbReference>
<dbReference type="GO" id="GO:0030313">
    <property type="term" value="C:cell envelope"/>
    <property type="evidence" value="ECO:0007669"/>
    <property type="project" value="UniProtKB-SubCell"/>
</dbReference>
<protein>
    <submittedName>
        <fullName evidence="2">Uncharacterized protein</fullName>
    </submittedName>
</protein>
<comment type="caution">
    <text evidence="2">The sequence shown here is derived from an EMBL/GenBank/DDBJ whole genome shotgun (WGS) entry which is preliminary data.</text>
</comment>
<dbReference type="NCBIfam" id="TIGR02543">
    <property type="entry name" value="List_Bact_rpt"/>
    <property type="match status" value="1"/>
</dbReference>
<dbReference type="AlphaFoldDB" id="A0A6C9EI76"/>
<dbReference type="InterPro" id="IPR013378">
    <property type="entry name" value="InlB-like_B-rpt"/>
</dbReference>
<dbReference type="InterPro" id="IPR042229">
    <property type="entry name" value="Listeria/Bacterioides_rpt_sf"/>
</dbReference>
<proteinExistence type="predicted"/>
<comment type="subcellular location">
    <subcellularLocation>
        <location evidence="1">Cell envelope</location>
    </subcellularLocation>
</comment>
<reference evidence="2" key="1">
    <citation type="journal article" date="2019" name="Nat. Med.">
        <title>A library of human gut bacterial isolates paired with longitudinal multiomics data enables mechanistic microbiome research.</title>
        <authorList>
            <person name="Poyet M."/>
            <person name="Groussin M."/>
            <person name="Gibbons S.M."/>
            <person name="Avila-Pacheco J."/>
            <person name="Jiang X."/>
            <person name="Kearney S.M."/>
            <person name="Perrotta A.R."/>
            <person name="Berdy B."/>
            <person name="Zhao S."/>
            <person name="Lieberman T.D."/>
            <person name="Swanson P.K."/>
            <person name="Smith M."/>
            <person name="Roesemann S."/>
            <person name="Alexander J.E."/>
            <person name="Rich S.A."/>
            <person name="Livny J."/>
            <person name="Vlamakis H."/>
            <person name="Clish C."/>
            <person name="Bullock K."/>
            <person name="Deik A."/>
            <person name="Scott J."/>
            <person name="Pierce K.A."/>
            <person name="Xavier R.J."/>
            <person name="Alm E.J."/>
        </authorList>
    </citation>
    <scope>NUCLEOTIDE SEQUENCE</scope>
    <source>
        <strain evidence="2">BIOML-A260</strain>
    </source>
</reference>
<evidence type="ECO:0000313" key="2">
    <source>
        <dbReference type="EMBL" id="MSD82550.1"/>
    </source>
</evidence>
<accession>A0A6C9EI76</accession>
<gene>
    <name evidence="2" type="ORF">GKG27_26755</name>
</gene>
<sequence length="321" mass="36116">TYTVKDAAGNEATGNRTIHVTDDNIATITFNPNGGIGSMSPQTVTTDGSYQIFWSTEFTRVHYNLESWNTKADGSGKRYNAYGDWLENSDVPSNGKITLYAQWEHATYTVMFYPNLPNDSGIGIVNSQNIKYDEYEKLAGNTCMDPGYTFIGWNTEKDGSGTSYSDEQQVKNIYDKYGYSITLYAQWKANKYTVQFNANGGTGTMPSQTLTYDKNERLNRSTFKAPAGKMITGWNTKADGTGTGYDYCAPVKNLLTSGSITLYAWYSPIRYSSISVPTPPKKPRIRQAKRSIRQDLWYLRYRTMAILCNYQGASTRFLSRT</sequence>
<dbReference type="Pfam" id="PF09479">
    <property type="entry name" value="Flg_new"/>
    <property type="match status" value="3"/>
</dbReference>
<dbReference type="Gene3D" id="2.60.40.4270">
    <property type="entry name" value="Listeria-Bacteroides repeat domain"/>
    <property type="match status" value="3"/>
</dbReference>